<dbReference type="AlphaFoldDB" id="A0A6C0KTR5"/>
<feature type="domain" description="Methyltransferase FkbM" evidence="1">
    <location>
        <begin position="4"/>
        <end position="131"/>
    </location>
</feature>
<reference evidence="2" key="1">
    <citation type="journal article" date="2020" name="Nature">
        <title>Giant virus diversity and host interactions through global metagenomics.</title>
        <authorList>
            <person name="Schulz F."/>
            <person name="Roux S."/>
            <person name="Paez-Espino D."/>
            <person name="Jungbluth S."/>
            <person name="Walsh D.A."/>
            <person name="Denef V.J."/>
            <person name="McMahon K.D."/>
            <person name="Konstantinidis K.T."/>
            <person name="Eloe-Fadrosh E.A."/>
            <person name="Kyrpides N.C."/>
            <person name="Woyke T."/>
        </authorList>
    </citation>
    <scope>NUCLEOTIDE SEQUENCE</scope>
    <source>
        <strain evidence="2">GVMAG-S-3300013093-109</strain>
    </source>
</reference>
<dbReference type="InterPro" id="IPR052514">
    <property type="entry name" value="SAM-dependent_MTase"/>
</dbReference>
<dbReference type="PANTHER" id="PTHR34203">
    <property type="entry name" value="METHYLTRANSFERASE, FKBM FAMILY PROTEIN"/>
    <property type="match status" value="1"/>
</dbReference>
<dbReference type="Pfam" id="PF05050">
    <property type="entry name" value="Methyltransf_21"/>
    <property type="match status" value="1"/>
</dbReference>
<organism evidence="2">
    <name type="scientific">viral metagenome</name>
    <dbReference type="NCBI Taxonomy" id="1070528"/>
    <lineage>
        <taxon>unclassified sequences</taxon>
        <taxon>metagenomes</taxon>
        <taxon>organismal metagenomes</taxon>
    </lineage>
</organism>
<dbReference type="InterPro" id="IPR029063">
    <property type="entry name" value="SAM-dependent_MTases_sf"/>
</dbReference>
<dbReference type="InterPro" id="IPR006342">
    <property type="entry name" value="FkbM_mtfrase"/>
</dbReference>
<dbReference type="Gene3D" id="3.40.50.150">
    <property type="entry name" value="Vaccinia Virus protein VP39"/>
    <property type="match status" value="1"/>
</dbReference>
<proteinExistence type="predicted"/>
<protein>
    <recommendedName>
        <fullName evidence="1">Methyltransferase FkbM domain-containing protein</fullName>
    </recommendedName>
</protein>
<sequence>MYFDIGSNIGKWALANIDQCDKIVSVEASPYTYQRLVNNCKHDRIVLLNYAVCNNDGKDITFYHADADVLSTINKEWLTSESSRFHNYTFTEIVCKTITIDQLIAEHGKPEMIKIDVEGGEYECITSLTQKVDVLCFEWASEVNDITFKCLDYLATLGFTEFYVQFGDEYAYRPTAYGTMDSAKEQLSNSVPKEHWGMLWCR</sequence>
<dbReference type="SUPFAM" id="SSF53335">
    <property type="entry name" value="S-adenosyl-L-methionine-dependent methyltransferases"/>
    <property type="match status" value="1"/>
</dbReference>
<evidence type="ECO:0000259" key="1">
    <source>
        <dbReference type="Pfam" id="PF05050"/>
    </source>
</evidence>
<name>A0A6C0KTR5_9ZZZZ</name>
<accession>A0A6C0KTR5</accession>
<evidence type="ECO:0000313" key="2">
    <source>
        <dbReference type="EMBL" id="QHU20536.1"/>
    </source>
</evidence>
<dbReference type="EMBL" id="MN740969">
    <property type="protein sequence ID" value="QHU20536.1"/>
    <property type="molecule type" value="Genomic_DNA"/>
</dbReference>
<dbReference type="NCBIfam" id="TIGR01444">
    <property type="entry name" value="fkbM_fam"/>
    <property type="match status" value="1"/>
</dbReference>
<dbReference type="PANTHER" id="PTHR34203:SF15">
    <property type="entry name" value="SLL1173 PROTEIN"/>
    <property type="match status" value="1"/>
</dbReference>